<name>A0A4Z2EFY0_9TELE</name>
<dbReference type="OrthoDB" id="10634329at2759"/>
<dbReference type="AlphaFoldDB" id="A0A4Z2EFY0"/>
<accession>A0A4Z2EFY0</accession>
<evidence type="ECO:0000256" key="1">
    <source>
        <dbReference type="SAM" id="MobiDB-lite"/>
    </source>
</evidence>
<dbReference type="EMBL" id="SRLO01008095">
    <property type="protein sequence ID" value="TNN27551.1"/>
    <property type="molecule type" value="Genomic_DNA"/>
</dbReference>
<reference evidence="2 3" key="1">
    <citation type="submission" date="2019-03" db="EMBL/GenBank/DDBJ databases">
        <title>First draft genome of Liparis tanakae, snailfish: a comprehensive survey of snailfish specific genes.</title>
        <authorList>
            <person name="Kim W."/>
            <person name="Song I."/>
            <person name="Jeong J.-H."/>
            <person name="Kim D."/>
            <person name="Kim S."/>
            <person name="Ryu S."/>
            <person name="Song J.Y."/>
            <person name="Lee S.K."/>
        </authorList>
    </citation>
    <scope>NUCLEOTIDE SEQUENCE [LARGE SCALE GENOMIC DNA]</scope>
    <source>
        <tissue evidence="2">Muscle</tissue>
    </source>
</reference>
<feature type="region of interest" description="Disordered" evidence="1">
    <location>
        <begin position="1"/>
        <end position="151"/>
    </location>
</feature>
<feature type="compositionally biased region" description="Basic and acidic residues" evidence="1">
    <location>
        <begin position="1"/>
        <end position="22"/>
    </location>
</feature>
<keyword evidence="3" id="KW-1185">Reference proteome</keyword>
<protein>
    <submittedName>
        <fullName evidence="2">Uncharacterized protein</fullName>
    </submittedName>
</protein>
<sequence>MREDEAPAAAHREQDLQDDAGRSGHPLHQVVRGGGRLQRDGDGAAGAQPGGPVQLLLPEVQPQDGAAAGRPDDQPHRIHPLEELHPPRREARQLPDGPRQEGQPGLHHRLRPRQEIPRRPNAPAHPVPREQEPDGHGALRLHQHAPGHRAVQTGRPGVAGLRAHVLQPGLAALAGPQGRHQEAEVRAHQREEDVHAHRGALQRIPV</sequence>
<evidence type="ECO:0000313" key="3">
    <source>
        <dbReference type="Proteomes" id="UP000314294"/>
    </source>
</evidence>
<proteinExistence type="predicted"/>
<comment type="caution">
    <text evidence="2">The sequence shown here is derived from an EMBL/GenBank/DDBJ whole genome shotgun (WGS) entry which is preliminary data.</text>
</comment>
<gene>
    <name evidence="2" type="ORF">EYF80_062304</name>
</gene>
<feature type="compositionally biased region" description="Basic and acidic residues" evidence="1">
    <location>
        <begin position="70"/>
        <end position="93"/>
    </location>
</feature>
<dbReference type="Proteomes" id="UP000314294">
    <property type="component" value="Unassembled WGS sequence"/>
</dbReference>
<evidence type="ECO:0000313" key="2">
    <source>
        <dbReference type="EMBL" id="TNN27551.1"/>
    </source>
</evidence>
<feature type="compositionally biased region" description="Low complexity" evidence="1">
    <location>
        <begin position="45"/>
        <end position="55"/>
    </location>
</feature>
<organism evidence="2 3">
    <name type="scientific">Liparis tanakae</name>
    <name type="common">Tanaka's snailfish</name>
    <dbReference type="NCBI Taxonomy" id="230148"/>
    <lineage>
        <taxon>Eukaryota</taxon>
        <taxon>Metazoa</taxon>
        <taxon>Chordata</taxon>
        <taxon>Craniata</taxon>
        <taxon>Vertebrata</taxon>
        <taxon>Euteleostomi</taxon>
        <taxon>Actinopterygii</taxon>
        <taxon>Neopterygii</taxon>
        <taxon>Teleostei</taxon>
        <taxon>Neoteleostei</taxon>
        <taxon>Acanthomorphata</taxon>
        <taxon>Eupercaria</taxon>
        <taxon>Perciformes</taxon>
        <taxon>Cottioidei</taxon>
        <taxon>Cottales</taxon>
        <taxon>Liparidae</taxon>
        <taxon>Liparis</taxon>
    </lineage>
</organism>
<feature type="compositionally biased region" description="Basic and acidic residues" evidence="1">
    <location>
        <begin position="127"/>
        <end position="137"/>
    </location>
</feature>